<evidence type="ECO:0000256" key="13">
    <source>
        <dbReference type="ARBA" id="ARBA00023004"/>
    </source>
</evidence>
<dbReference type="EMBL" id="NAFI01000187">
    <property type="protein sequence ID" value="OSJ03248.1"/>
    <property type="molecule type" value="Genomic_DNA"/>
</dbReference>
<keyword evidence="8 20" id="KW-0812">Transmembrane</keyword>
<evidence type="ECO:0000256" key="10">
    <source>
        <dbReference type="ARBA" id="ARBA00022967"/>
    </source>
</evidence>
<dbReference type="GO" id="GO:0042773">
    <property type="term" value="P:ATP synthesis coupled electron transport"/>
    <property type="evidence" value="ECO:0007669"/>
    <property type="project" value="TreeGrafter"/>
</dbReference>
<evidence type="ECO:0000256" key="16">
    <source>
        <dbReference type="ARBA" id="ARBA00024688"/>
    </source>
</evidence>
<evidence type="ECO:0000256" key="18">
    <source>
        <dbReference type="ARBA" id="ARBA00047816"/>
    </source>
</evidence>
<proteinExistence type="inferred from homology"/>
<dbReference type="GO" id="GO:0020037">
    <property type="term" value="F:heme binding"/>
    <property type="evidence" value="ECO:0007669"/>
    <property type="project" value="InterPro"/>
</dbReference>
<dbReference type="GO" id="GO:0005506">
    <property type="term" value="F:iron ion binding"/>
    <property type="evidence" value="ECO:0007669"/>
    <property type="project" value="InterPro"/>
</dbReference>
<comment type="function">
    <text evidence="16">Subunits I and II form the functional core of the enzyme complex. Electrons originating in cytochrome c are transferred via heme a and Cu(A) to the binuclear center formed by heme a3 and Cu(B).</text>
</comment>
<dbReference type="Pfam" id="PF00116">
    <property type="entry name" value="COX2"/>
    <property type="match status" value="1"/>
</dbReference>
<keyword evidence="15 20" id="KW-0472">Membrane</keyword>
<dbReference type="InterPro" id="IPR001505">
    <property type="entry name" value="Copper_CuA"/>
</dbReference>
<keyword evidence="13 19" id="KW-0408">Iron</keyword>
<dbReference type="Pfam" id="PF00034">
    <property type="entry name" value="Cytochrom_C"/>
    <property type="match status" value="1"/>
</dbReference>
<feature type="domain" description="Cytochrome oxidase subunit II copper A binding" evidence="21">
    <location>
        <begin position="96"/>
        <end position="207"/>
    </location>
</feature>
<evidence type="ECO:0000256" key="8">
    <source>
        <dbReference type="ARBA" id="ARBA00022692"/>
    </source>
</evidence>
<evidence type="ECO:0000256" key="9">
    <source>
        <dbReference type="ARBA" id="ARBA00022723"/>
    </source>
</evidence>
<keyword evidence="11" id="KW-0249">Electron transport</keyword>
<keyword evidence="12 20" id="KW-1133">Transmembrane helix</keyword>
<evidence type="ECO:0000256" key="11">
    <source>
        <dbReference type="ARBA" id="ARBA00022982"/>
    </source>
</evidence>
<dbReference type="PROSITE" id="PS50857">
    <property type="entry name" value="COX2_CUA"/>
    <property type="match status" value="1"/>
</dbReference>
<protein>
    <recommendedName>
        <fullName evidence="4">cytochrome-c oxidase</fullName>
        <ecNumber evidence="4">7.1.1.9</ecNumber>
    </recommendedName>
    <alternativeName>
        <fullName evidence="17">Cytochrome aa3 subunit 2</fullName>
    </alternativeName>
</protein>
<dbReference type="PROSITE" id="PS00078">
    <property type="entry name" value="COX2"/>
    <property type="match status" value="1"/>
</dbReference>
<dbReference type="SUPFAM" id="SSF46626">
    <property type="entry name" value="Cytochrome c"/>
    <property type="match status" value="1"/>
</dbReference>
<dbReference type="NCBIfam" id="TIGR02866">
    <property type="entry name" value="CoxB"/>
    <property type="match status" value="1"/>
</dbReference>
<dbReference type="InterPro" id="IPR008168">
    <property type="entry name" value="Cyt_C_IC"/>
</dbReference>
<comment type="caution">
    <text evidence="23">The sequence shown here is derived from an EMBL/GenBank/DDBJ whole genome shotgun (WGS) entry which is preliminary data.</text>
</comment>
<evidence type="ECO:0000256" key="2">
    <source>
        <dbReference type="ARBA" id="ARBA00004141"/>
    </source>
</evidence>
<dbReference type="AlphaFoldDB" id="A0A1X3F149"/>
<evidence type="ECO:0000256" key="5">
    <source>
        <dbReference type="ARBA" id="ARBA00022448"/>
    </source>
</evidence>
<dbReference type="EC" id="7.1.1.9" evidence="4"/>
<sequence length="313" mass="34824">MNSLFTLPEASTHAVTVDHIFYLLLFLSGATVVLVFGLILLFAVRYRRGSPAKRGPMPEILSREFEIGWTVATLLTFAFLFWWASSADLSSLAAPTGALEIHVVAKQWMWKTQHSNGAREINSLHVPLDRPVHLLMSSQDVIHSFFVPAFRVKKDVLPGRDTDLWFQASKSGTFPLLCAEYCGTNHSMMRGKIVVMRQDDYAKWLVQQPEGDDLAHEGARLFVSRGCSGCHAGSSNVHAPRLAGLYGRAVQLADGRTVSADDAYIRDSMLQPKRDVVAGFEPIMPSFKGLLDDGEIQSLTAYIRSLREEQQND</sequence>
<evidence type="ECO:0000256" key="7">
    <source>
        <dbReference type="ARBA" id="ARBA00022660"/>
    </source>
</evidence>
<feature type="transmembrane region" description="Helical" evidence="20">
    <location>
        <begin position="65"/>
        <end position="84"/>
    </location>
</feature>
<dbReference type="InterPro" id="IPR002429">
    <property type="entry name" value="CcO_II-like_C"/>
</dbReference>
<evidence type="ECO:0000259" key="22">
    <source>
        <dbReference type="PROSITE" id="PS51007"/>
    </source>
</evidence>
<keyword evidence="14" id="KW-0186">Copper</keyword>
<evidence type="ECO:0000256" key="20">
    <source>
        <dbReference type="SAM" id="Phobius"/>
    </source>
</evidence>
<dbReference type="SUPFAM" id="SSF81464">
    <property type="entry name" value="Cytochrome c oxidase subunit II-like, transmembrane region"/>
    <property type="match status" value="1"/>
</dbReference>
<comment type="catalytic activity">
    <reaction evidence="18">
        <text>4 Fe(II)-[cytochrome c] + O2 + 8 H(+)(in) = 4 Fe(III)-[cytochrome c] + 2 H2O + 4 H(+)(out)</text>
        <dbReference type="Rhea" id="RHEA:11436"/>
        <dbReference type="Rhea" id="RHEA-COMP:10350"/>
        <dbReference type="Rhea" id="RHEA-COMP:14399"/>
        <dbReference type="ChEBI" id="CHEBI:15377"/>
        <dbReference type="ChEBI" id="CHEBI:15378"/>
        <dbReference type="ChEBI" id="CHEBI:15379"/>
        <dbReference type="ChEBI" id="CHEBI:29033"/>
        <dbReference type="ChEBI" id="CHEBI:29034"/>
        <dbReference type="EC" id="7.1.1.9"/>
    </reaction>
</comment>
<dbReference type="GO" id="GO:0016491">
    <property type="term" value="F:oxidoreductase activity"/>
    <property type="evidence" value="ECO:0007669"/>
    <property type="project" value="InterPro"/>
</dbReference>
<dbReference type="PRINTS" id="PR00605">
    <property type="entry name" value="CYTCHROMECIC"/>
</dbReference>
<dbReference type="PANTHER" id="PTHR22888:SF9">
    <property type="entry name" value="CYTOCHROME C OXIDASE SUBUNIT 2"/>
    <property type="match status" value="1"/>
</dbReference>
<evidence type="ECO:0000256" key="15">
    <source>
        <dbReference type="ARBA" id="ARBA00023136"/>
    </source>
</evidence>
<dbReference type="PANTHER" id="PTHR22888">
    <property type="entry name" value="CYTOCHROME C OXIDASE, SUBUNIT II"/>
    <property type="match status" value="1"/>
</dbReference>
<keyword evidence="5" id="KW-0813">Transport</keyword>
<dbReference type="InterPro" id="IPR014222">
    <property type="entry name" value="Cyt_c_oxidase_su2"/>
</dbReference>
<comment type="cofactor">
    <cofactor evidence="1">
        <name>heme c</name>
        <dbReference type="ChEBI" id="CHEBI:61717"/>
    </cofactor>
</comment>
<dbReference type="InterPro" id="IPR036257">
    <property type="entry name" value="Cyt_c_oxidase_su2_TM_sf"/>
</dbReference>
<dbReference type="GO" id="GO:0005507">
    <property type="term" value="F:copper ion binding"/>
    <property type="evidence" value="ECO:0007669"/>
    <property type="project" value="InterPro"/>
</dbReference>
<name>A0A1X3F149_9BRAD</name>
<keyword evidence="9 19" id="KW-0479">Metal-binding</keyword>
<dbReference type="RefSeq" id="WP_085361796.1">
    <property type="nucleotide sequence ID" value="NZ_NAFC01000177.1"/>
</dbReference>
<dbReference type="PROSITE" id="PS51007">
    <property type="entry name" value="CYTC"/>
    <property type="match status" value="1"/>
</dbReference>
<keyword evidence="7" id="KW-0679">Respiratory chain</keyword>
<dbReference type="InterPro" id="IPR036909">
    <property type="entry name" value="Cyt_c-like_dom_sf"/>
</dbReference>
<dbReference type="GO" id="GO:0004129">
    <property type="term" value="F:cytochrome-c oxidase activity"/>
    <property type="evidence" value="ECO:0007669"/>
    <property type="project" value="UniProtKB-EC"/>
</dbReference>
<dbReference type="SUPFAM" id="SSF49503">
    <property type="entry name" value="Cupredoxins"/>
    <property type="match status" value="1"/>
</dbReference>
<evidence type="ECO:0000256" key="14">
    <source>
        <dbReference type="ARBA" id="ARBA00023008"/>
    </source>
</evidence>
<dbReference type="InterPro" id="IPR008972">
    <property type="entry name" value="Cupredoxin"/>
</dbReference>
<dbReference type="Proteomes" id="UP000193553">
    <property type="component" value="Unassembled WGS sequence"/>
</dbReference>
<feature type="transmembrane region" description="Helical" evidence="20">
    <location>
        <begin position="20"/>
        <end position="44"/>
    </location>
</feature>
<dbReference type="Gene3D" id="1.10.287.90">
    <property type="match status" value="1"/>
</dbReference>
<comment type="similarity">
    <text evidence="3">Belongs to the cytochrome c oxidase subunit 2 family.</text>
</comment>
<dbReference type="InterPro" id="IPR045187">
    <property type="entry name" value="CcO_II"/>
</dbReference>
<gene>
    <name evidence="23" type="ORF">BSZ18_32475</name>
</gene>
<evidence type="ECO:0000259" key="21">
    <source>
        <dbReference type="PROSITE" id="PS50857"/>
    </source>
</evidence>
<evidence type="ECO:0000256" key="6">
    <source>
        <dbReference type="ARBA" id="ARBA00022617"/>
    </source>
</evidence>
<evidence type="ECO:0000256" key="19">
    <source>
        <dbReference type="PROSITE-ProRule" id="PRU00433"/>
    </source>
</evidence>
<keyword evidence="6 19" id="KW-0349">Heme</keyword>
<dbReference type="InterPro" id="IPR009056">
    <property type="entry name" value="Cyt_c-like_dom"/>
</dbReference>
<reference evidence="23 24" key="1">
    <citation type="submission" date="2017-03" db="EMBL/GenBank/DDBJ databases">
        <title>Whole genome sequences of fourteen strains of Bradyrhizobium canariense and one strain of Bradyrhizobium japonicum isolated from Lupinus (Papilionoideae: Genisteae) species in Algeria.</title>
        <authorList>
            <person name="Crovadore J."/>
            <person name="Chekireb D."/>
            <person name="Brachmann A."/>
            <person name="Chablais R."/>
            <person name="Cochard B."/>
            <person name="Lefort F."/>
        </authorList>
    </citation>
    <scope>NUCLEOTIDE SEQUENCE [LARGE SCALE GENOMIC DNA]</scope>
    <source>
        <strain evidence="23 24">UBMA195</strain>
    </source>
</reference>
<evidence type="ECO:0000256" key="4">
    <source>
        <dbReference type="ARBA" id="ARBA00012949"/>
    </source>
</evidence>
<dbReference type="CDD" id="cd13915">
    <property type="entry name" value="CuRO_HCO_II_like_2"/>
    <property type="match status" value="1"/>
</dbReference>
<evidence type="ECO:0000256" key="3">
    <source>
        <dbReference type="ARBA" id="ARBA00007866"/>
    </source>
</evidence>
<evidence type="ECO:0000256" key="1">
    <source>
        <dbReference type="ARBA" id="ARBA00001926"/>
    </source>
</evidence>
<comment type="subcellular location">
    <subcellularLocation>
        <location evidence="2">Membrane</location>
        <topology evidence="2">Multi-pass membrane protein</topology>
    </subcellularLocation>
</comment>
<dbReference type="GO" id="GO:0016020">
    <property type="term" value="C:membrane"/>
    <property type="evidence" value="ECO:0007669"/>
    <property type="project" value="UniProtKB-SubCell"/>
</dbReference>
<evidence type="ECO:0000256" key="17">
    <source>
        <dbReference type="ARBA" id="ARBA00031399"/>
    </source>
</evidence>
<accession>A0A1X3F149</accession>
<feature type="domain" description="Cytochrome c" evidence="22">
    <location>
        <begin position="213"/>
        <end position="307"/>
    </location>
</feature>
<evidence type="ECO:0000313" key="23">
    <source>
        <dbReference type="EMBL" id="OSJ03248.1"/>
    </source>
</evidence>
<evidence type="ECO:0000313" key="24">
    <source>
        <dbReference type="Proteomes" id="UP000193553"/>
    </source>
</evidence>
<keyword evidence="10" id="KW-1278">Translocase</keyword>
<dbReference type="Gene3D" id="2.60.40.420">
    <property type="entry name" value="Cupredoxins - blue copper proteins"/>
    <property type="match status" value="1"/>
</dbReference>
<evidence type="ECO:0000256" key="12">
    <source>
        <dbReference type="ARBA" id="ARBA00022989"/>
    </source>
</evidence>
<organism evidence="23 24">
    <name type="scientific">Bradyrhizobium canariense</name>
    <dbReference type="NCBI Taxonomy" id="255045"/>
    <lineage>
        <taxon>Bacteria</taxon>
        <taxon>Pseudomonadati</taxon>
        <taxon>Pseudomonadota</taxon>
        <taxon>Alphaproteobacteria</taxon>
        <taxon>Hyphomicrobiales</taxon>
        <taxon>Nitrobacteraceae</taxon>
        <taxon>Bradyrhizobium</taxon>
    </lineage>
</organism>